<accession>A0AAW9CTS3</accession>
<reference evidence="1" key="1">
    <citation type="submission" date="2018-08" db="EMBL/GenBank/DDBJ databases">
        <title>Identification of Burkholderia cepacia strains that express a Burkholderia pseudomallei-like capsular polysaccharide.</title>
        <authorList>
            <person name="Burtnick M.N."/>
            <person name="Vongsouvath M."/>
            <person name="Newton P."/>
            <person name="Wuthiekanun V."/>
            <person name="Limmathurotsakul D."/>
            <person name="Brett P.J."/>
            <person name="Chantratita N."/>
            <person name="Dance D.A."/>
        </authorList>
    </citation>
    <scope>NUCLEOTIDE SEQUENCE</scope>
    <source>
        <strain evidence="1">SBXCC001</strain>
    </source>
</reference>
<evidence type="ECO:0000313" key="1">
    <source>
        <dbReference type="EMBL" id="MDW9252508.1"/>
    </source>
</evidence>
<comment type="caution">
    <text evidence="1">The sequence shown here is derived from an EMBL/GenBank/DDBJ whole genome shotgun (WGS) entry which is preliminary data.</text>
</comment>
<sequence>MGRRLLLALALLAFIFGGLFLWRESRVQAADHPPAAPPR</sequence>
<name>A0AAW9CTS3_BURTH</name>
<gene>
    <name evidence="1" type="ORF">C7S16_4176</name>
</gene>
<proteinExistence type="predicted"/>
<organism evidence="1 2">
    <name type="scientific">Burkholderia thailandensis</name>
    <dbReference type="NCBI Taxonomy" id="57975"/>
    <lineage>
        <taxon>Bacteria</taxon>
        <taxon>Pseudomonadati</taxon>
        <taxon>Pseudomonadota</taxon>
        <taxon>Betaproteobacteria</taxon>
        <taxon>Burkholderiales</taxon>
        <taxon>Burkholderiaceae</taxon>
        <taxon>Burkholderia</taxon>
        <taxon>pseudomallei group</taxon>
    </lineage>
</organism>
<dbReference type="Proteomes" id="UP001272137">
    <property type="component" value="Unassembled WGS sequence"/>
</dbReference>
<protein>
    <submittedName>
        <fullName evidence="1">Uncharacterized protein</fullName>
    </submittedName>
</protein>
<dbReference type="AlphaFoldDB" id="A0AAW9CTS3"/>
<evidence type="ECO:0000313" key="2">
    <source>
        <dbReference type="Proteomes" id="UP001272137"/>
    </source>
</evidence>
<dbReference type="EMBL" id="QXCT01000001">
    <property type="protein sequence ID" value="MDW9252508.1"/>
    <property type="molecule type" value="Genomic_DNA"/>
</dbReference>